<dbReference type="VEuPathDB" id="FungiDB:RhiirFUN_014706"/>
<evidence type="ECO:0000313" key="1">
    <source>
        <dbReference type="EMBL" id="POG67053.1"/>
    </source>
</evidence>
<proteinExistence type="predicted"/>
<sequence length="108" mass="12165">MCGVLINIFSGYGIFNLAVSLSAKYLSNFQKCIDYRATSRTLDLIWTIDHKISKKWYYSTSVLPACTTVGGKDPLHAFEYGSYPEPDVKLNQPINHKKWEDHSGSAVC</sequence>
<gene>
    <name evidence="1" type="ORF">GLOIN_2v1779804</name>
</gene>
<dbReference type="EMBL" id="AUPC02000178">
    <property type="protein sequence ID" value="POG67053.1"/>
    <property type="molecule type" value="Genomic_DNA"/>
</dbReference>
<dbReference type="AlphaFoldDB" id="A0A2P4PNU4"/>
<reference evidence="1 2" key="1">
    <citation type="journal article" date="2013" name="Proc. Natl. Acad. Sci. U.S.A.">
        <title>Genome of an arbuscular mycorrhizal fungus provides insight into the oldest plant symbiosis.</title>
        <authorList>
            <person name="Tisserant E."/>
            <person name="Malbreil M."/>
            <person name="Kuo A."/>
            <person name="Kohler A."/>
            <person name="Symeonidi A."/>
            <person name="Balestrini R."/>
            <person name="Charron P."/>
            <person name="Duensing N."/>
            <person name="Frei Dit Frey N."/>
            <person name="Gianinazzi-Pearson V."/>
            <person name="Gilbert L.B."/>
            <person name="Handa Y."/>
            <person name="Herr J.R."/>
            <person name="Hijri M."/>
            <person name="Koul R."/>
            <person name="Kawaguchi M."/>
            <person name="Krajinski F."/>
            <person name="Lammers P.J."/>
            <person name="Masclaux F.G."/>
            <person name="Murat C."/>
            <person name="Morin E."/>
            <person name="Ndikumana S."/>
            <person name="Pagni M."/>
            <person name="Petitpierre D."/>
            <person name="Requena N."/>
            <person name="Rosikiewicz P."/>
            <person name="Riley R."/>
            <person name="Saito K."/>
            <person name="San Clemente H."/>
            <person name="Shapiro H."/>
            <person name="van Tuinen D."/>
            <person name="Becard G."/>
            <person name="Bonfante P."/>
            <person name="Paszkowski U."/>
            <person name="Shachar-Hill Y.Y."/>
            <person name="Tuskan G.A."/>
            <person name="Young P.W."/>
            <person name="Sanders I.R."/>
            <person name="Henrissat B."/>
            <person name="Rensing S.A."/>
            <person name="Grigoriev I.V."/>
            <person name="Corradi N."/>
            <person name="Roux C."/>
            <person name="Martin F."/>
        </authorList>
    </citation>
    <scope>NUCLEOTIDE SEQUENCE [LARGE SCALE GENOMIC DNA]</scope>
    <source>
        <strain evidence="1 2">DAOM 197198</strain>
    </source>
</reference>
<name>A0A2P4PNU4_RHIID</name>
<reference evidence="1 2" key="2">
    <citation type="journal article" date="2018" name="New Phytol.">
        <title>High intraspecific genome diversity in the model arbuscular mycorrhizal symbiont Rhizophagus irregularis.</title>
        <authorList>
            <person name="Chen E.C.H."/>
            <person name="Morin E."/>
            <person name="Beaudet D."/>
            <person name="Noel J."/>
            <person name="Yildirir G."/>
            <person name="Ndikumana S."/>
            <person name="Charron P."/>
            <person name="St-Onge C."/>
            <person name="Giorgi J."/>
            <person name="Kruger M."/>
            <person name="Marton T."/>
            <person name="Ropars J."/>
            <person name="Grigoriev I.V."/>
            <person name="Hainaut M."/>
            <person name="Henrissat B."/>
            <person name="Roux C."/>
            <person name="Martin F."/>
            <person name="Corradi N."/>
        </authorList>
    </citation>
    <scope>NUCLEOTIDE SEQUENCE [LARGE SCALE GENOMIC DNA]</scope>
    <source>
        <strain evidence="1 2">DAOM 197198</strain>
    </source>
</reference>
<comment type="caution">
    <text evidence="1">The sequence shown here is derived from an EMBL/GenBank/DDBJ whole genome shotgun (WGS) entry which is preliminary data.</text>
</comment>
<organism evidence="1 2">
    <name type="scientific">Rhizophagus irregularis (strain DAOM 181602 / DAOM 197198 / MUCL 43194)</name>
    <name type="common">Arbuscular mycorrhizal fungus</name>
    <name type="synonym">Glomus intraradices</name>
    <dbReference type="NCBI Taxonomy" id="747089"/>
    <lineage>
        <taxon>Eukaryota</taxon>
        <taxon>Fungi</taxon>
        <taxon>Fungi incertae sedis</taxon>
        <taxon>Mucoromycota</taxon>
        <taxon>Glomeromycotina</taxon>
        <taxon>Glomeromycetes</taxon>
        <taxon>Glomerales</taxon>
        <taxon>Glomeraceae</taxon>
        <taxon>Rhizophagus</taxon>
    </lineage>
</organism>
<accession>A0A2P4PNU4</accession>
<protein>
    <submittedName>
        <fullName evidence="1">Uncharacterized protein</fullName>
    </submittedName>
</protein>
<dbReference type="Proteomes" id="UP000018888">
    <property type="component" value="Unassembled WGS sequence"/>
</dbReference>
<evidence type="ECO:0000313" key="2">
    <source>
        <dbReference type="Proteomes" id="UP000018888"/>
    </source>
</evidence>
<keyword evidence="2" id="KW-1185">Reference proteome</keyword>